<dbReference type="AlphaFoldDB" id="A0A418W901"/>
<evidence type="ECO:0000313" key="4">
    <source>
        <dbReference type="EMBL" id="RJF86482.1"/>
    </source>
</evidence>
<dbReference type="InterPro" id="IPR013747">
    <property type="entry name" value="ACP_syn_III_C"/>
</dbReference>
<protein>
    <submittedName>
        <fullName evidence="4">Hydroxymethylglutaryl-CoA synthase family protein</fullName>
    </submittedName>
</protein>
<dbReference type="EMBL" id="QYUK01000011">
    <property type="protein sequence ID" value="RJF86482.1"/>
    <property type="molecule type" value="Genomic_DNA"/>
</dbReference>
<keyword evidence="5" id="KW-1185">Reference proteome</keyword>
<dbReference type="InterPro" id="IPR012340">
    <property type="entry name" value="NA-bd_OB-fold"/>
</dbReference>
<dbReference type="Pfam" id="PF08541">
    <property type="entry name" value="ACP_syn_III_C"/>
    <property type="match status" value="1"/>
</dbReference>
<accession>A0A418W901</accession>
<dbReference type="Gene3D" id="3.40.47.10">
    <property type="match status" value="2"/>
</dbReference>
<dbReference type="RefSeq" id="WP_119777118.1">
    <property type="nucleotide sequence ID" value="NZ_QYUK01000011.1"/>
</dbReference>
<feature type="domain" description="ChsH2 C-terminal OB-fold" evidence="2">
    <location>
        <begin position="405"/>
        <end position="463"/>
    </location>
</feature>
<comment type="caution">
    <text evidence="4">The sequence shown here is derived from an EMBL/GenBank/DDBJ whole genome shotgun (WGS) entry which is preliminary data.</text>
</comment>
<dbReference type="Proteomes" id="UP000284605">
    <property type="component" value="Unassembled WGS sequence"/>
</dbReference>
<dbReference type="OrthoDB" id="8771453at2"/>
<dbReference type="Pfam" id="PF01796">
    <property type="entry name" value="OB_ChsH2_C"/>
    <property type="match status" value="1"/>
</dbReference>
<proteinExistence type="predicted"/>
<dbReference type="SUPFAM" id="SSF53901">
    <property type="entry name" value="Thiolase-like"/>
    <property type="match status" value="2"/>
</dbReference>
<name>A0A418W901_9PROT</name>
<reference evidence="4 5" key="1">
    <citation type="submission" date="2018-09" db="EMBL/GenBank/DDBJ databases">
        <authorList>
            <person name="Zhu H."/>
        </authorList>
    </citation>
    <scope>NUCLEOTIDE SEQUENCE [LARGE SCALE GENOMIC DNA]</scope>
    <source>
        <strain evidence="4 5">K1W22B-8</strain>
    </source>
</reference>
<evidence type="ECO:0000256" key="1">
    <source>
        <dbReference type="ARBA" id="ARBA00022679"/>
    </source>
</evidence>
<evidence type="ECO:0000259" key="2">
    <source>
        <dbReference type="Pfam" id="PF01796"/>
    </source>
</evidence>
<dbReference type="SUPFAM" id="SSF50249">
    <property type="entry name" value="Nucleic acid-binding proteins"/>
    <property type="match status" value="1"/>
</dbReference>
<keyword evidence="1" id="KW-0808">Transferase</keyword>
<sequence length="495" mass="53150">MVGIVEYGGYIPRLRLDRRAVAEANAWYAPNLSGKARGSRAMANWDEDSLTMAVAAARDCLGTAEDRGHVAAVFLASCTLPFTERLNAGVLCEALTLAPATDALEFGGSQRAGLSALIQGLVRARADGGKVLVIGADNRKAQAASGQELDYGDGAGALLVGGDKVLASFLGAGTVTVDFVDHFRQAGRETDYAWEERWIRDEGISKLVPQAVAAALAQAGVAAGDVDHFIFPSSFKKMDEQVANRCGIPTEAVVDALLDRIGDTGTGHALLLLAHVLESAKPGQVIVAAQFGSGAQAVVFRVTEEIASFRPAKGVSAWLARGVAERNYTKFLSFKGQLALERGMRGEQDRKTALTTAYRHRAAILGLVGGRCQETGRVHFPPSRFAHGQGQGQPLQDTQVPYKMAERQGTVLSWSAEYLSFHRAPPHTYGQVDFDGGGRILMEFTDVAKGDIEAGTKVEMVFRIKDIDDLRGYTRYFWKAVPVRPGQALEQQAAE</sequence>
<organism evidence="4 5">
    <name type="scientific">Oleomonas cavernae</name>
    <dbReference type="NCBI Taxonomy" id="2320859"/>
    <lineage>
        <taxon>Bacteria</taxon>
        <taxon>Pseudomonadati</taxon>
        <taxon>Pseudomonadota</taxon>
        <taxon>Alphaproteobacteria</taxon>
        <taxon>Acetobacterales</taxon>
        <taxon>Acetobacteraceae</taxon>
        <taxon>Oleomonas</taxon>
    </lineage>
</organism>
<dbReference type="CDD" id="cd00827">
    <property type="entry name" value="init_cond_enzymes"/>
    <property type="match status" value="1"/>
</dbReference>
<dbReference type="GO" id="GO:0016746">
    <property type="term" value="F:acyltransferase activity"/>
    <property type="evidence" value="ECO:0007669"/>
    <property type="project" value="UniProtKB-KW"/>
</dbReference>
<gene>
    <name evidence="4" type="ORF">D3874_05120</name>
</gene>
<evidence type="ECO:0000259" key="3">
    <source>
        <dbReference type="Pfam" id="PF08541"/>
    </source>
</evidence>
<evidence type="ECO:0000313" key="5">
    <source>
        <dbReference type="Proteomes" id="UP000284605"/>
    </source>
</evidence>
<feature type="domain" description="Beta-ketoacyl-[acyl-carrier-protein] synthase III C-terminal" evidence="3">
    <location>
        <begin position="216"/>
        <end position="296"/>
    </location>
</feature>
<dbReference type="InterPro" id="IPR016039">
    <property type="entry name" value="Thiolase-like"/>
</dbReference>
<dbReference type="InterPro" id="IPR002878">
    <property type="entry name" value="ChsH2_C"/>
</dbReference>